<evidence type="ECO:0000313" key="2">
    <source>
        <dbReference type="EMBL" id="QGH50959.1"/>
    </source>
</evidence>
<dbReference type="EMBL" id="CP033138">
    <property type="protein sequence ID" value="AYO18424.1"/>
    <property type="molecule type" value="Genomic_DNA"/>
</dbReference>
<dbReference type="AlphaFoldDB" id="A0AAP9GJ00"/>
<gene>
    <name evidence="2" type="ORF">APZ19_18465</name>
    <name evidence="1" type="ORF">D0812_21410</name>
</gene>
<reference evidence="1 3" key="2">
    <citation type="submission" date="2018-10" db="EMBL/GenBank/DDBJ databases">
        <title>Whole Genome of Vibrio owensii strain 170502, isolated from Acute Hepatopancreatic Necrosis Disease (AHPND) shrimp.</title>
        <authorList>
            <person name="Yan M."/>
            <person name="Wang X."/>
            <person name="Wang Y."/>
        </authorList>
    </citation>
    <scope>NUCLEOTIDE SEQUENCE [LARGE SCALE GENOMIC DNA]</scope>
    <source>
        <strain evidence="1 3">1700302</strain>
    </source>
</reference>
<proteinExistence type="predicted"/>
<evidence type="ECO:0000313" key="3">
    <source>
        <dbReference type="Proteomes" id="UP000272136"/>
    </source>
</evidence>
<protein>
    <submittedName>
        <fullName evidence="2">Uncharacterized protein</fullName>
    </submittedName>
</protein>
<organism evidence="2 4">
    <name type="scientific">Vibrio owensii</name>
    <dbReference type="NCBI Taxonomy" id="696485"/>
    <lineage>
        <taxon>Bacteria</taxon>
        <taxon>Pseudomonadati</taxon>
        <taxon>Pseudomonadota</taxon>
        <taxon>Gammaproteobacteria</taxon>
        <taxon>Vibrionales</taxon>
        <taxon>Vibrionaceae</taxon>
        <taxon>Vibrio</taxon>
    </lineage>
</organism>
<reference evidence="2 4" key="1">
    <citation type="journal article" date="2015" name="Genome Announc.">
        <title>Draft Genome Sequence of Vibrio owensii Strain SH-14, Which Causes Shrimp Acute Hepatopancreatic Necrosis Disease.</title>
        <authorList>
            <person name="Liu L."/>
            <person name="Xiao J."/>
            <person name="Xia X."/>
            <person name="Pan Y."/>
            <person name="Yan S."/>
            <person name="Wang Y."/>
        </authorList>
    </citation>
    <scope>NUCLEOTIDE SEQUENCE [LARGE SCALE GENOMIC DNA]</scope>
    <source>
        <strain evidence="2 4">SH14</strain>
    </source>
</reference>
<dbReference type="KEGG" id="vow:A9237_20160"/>
<accession>A0AAP9GJ00</accession>
<dbReference type="Proteomes" id="UP000390336">
    <property type="component" value="Chromosome 2"/>
</dbReference>
<evidence type="ECO:0000313" key="4">
    <source>
        <dbReference type="Proteomes" id="UP000390336"/>
    </source>
</evidence>
<dbReference type="EMBL" id="CP045860">
    <property type="protein sequence ID" value="QGH50959.1"/>
    <property type="molecule type" value="Genomic_DNA"/>
</dbReference>
<sequence>MLESGKDDEKSRRALDFSQSRITNLYYTPETFCAQILDQGVLFCLIENARNRPAGYLCVRMCKPDGKQVYASGVMVSNLYFCVERFYLSRRDNHPELGKKLFEHFEQWRARILNVQKQ</sequence>
<evidence type="ECO:0000313" key="1">
    <source>
        <dbReference type="EMBL" id="AYO18424.1"/>
    </source>
</evidence>
<keyword evidence="3" id="KW-1185">Reference proteome</keyword>
<reference evidence="2" key="3">
    <citation type="submission" date="2019-11" db="EMBL/GenBank/DDBJ databases">
        <title>Complete genome sequence of Vibrio owensii SH-14 isolated from shrimp with acute hepatopancreatic necrosis diease.</title>
        <authorList>
            <person name="Liang X."/>
            <person name="Wang Y."/>
        </authorList>
    </citation>
    <scope>NUCLEOTIDE SEQUENCE</scope>
    <source>
        <strain evidence="2">SH14</strain>
    </source>
</reference>
<name>A0AAP9GJ00_9VIBR</name>
<dbReference type="Proteomes" id="UP000272136">
    <property type="component" value="Chromosome 2"/>
</dbReference>